<name>A0ABU2G693_9EURY</name>
<evidence type="ECO:0000256" key="1">
    <source>
        <dbReference type="ARBA" id="ARBA00022485"/>
    </source>
</evidence>
<dbReference type="InterPro" id="IPR036895">
    <property type="entry name" value="Uracil-DNA_glycosylase-like_sf"/>
</dbReference>
<dbReference type="PANTHER" id="PTHR33693:SF1">
    <property type="entry name" value="TYPE-4 URACIL-DNA GLYCOSYLASE"/>
    <property type="match status" value="1"/>
</dbReference>
<evidence type="ECO:0000313" key="11">
    <source>
        <dbReference type="Proteomes" id="UP001254813"/>
    </source>
</evidence>
<protein>
    <submittedName>
        <fullName evidence="10">Uracil-DNA glycosylase family protein</fullName>
    </submittedName>
</protein>
<organism evidence="10 11">
    <name type="scientific">Halogeometricum luteum</name>
    <dbReference type="NCBI Taxonomy" id="2950537"/>
    <lineage>
        <taxon>Archaea</taxon>
        <taxon>Methanobacteriati</taxon>
        <taxon>Methanobacteriota</taxon>
        <taxon>Stenosarchaea group</taxon>
        <taxon>Halobacteria</taxon>
        <taxon>Halobacteriales</taxon>
        <taxon>Haloferacaceae</taxon>
        <taxon>Halogeometricum</taxon>
    </lineage>
</organism>
<keyword evidence="11" id="KW-1185">Reference proteome</keyword>
<dbReference type="SMART" id="SM00986">
    <property type="entry name" value="UDG"/>
    <property type="match status" value="1"/>
</dbReference>
<keyword evidence="2" id="KW-0479">Metal-binding</keyword>
<evidence type="ECO:0000313" key="10">
    <source>
        <dbReference type="EMBL" id="MDS0295819.1"/>
    </source>
</evidence>
<gene>
    <name evidence="10" type="ORF">NDI79_16730</name>
</gene>
<dbReference type="RefSeq" id="WP_310929785.1">
    <property type="nucleotide sequence ID" value="NZ_JAMQOQ010000005.1"/>
</dbReference>
<evidence type="ECO:0000259" key="9">
    <source>
        <dbReference type="SMART" id="SM00986"/>
    </source>
</evidence>
<keyword evidence="3" id="KW-0227">DNA damage</keyword>
<evidence type="ECO:0000256" key="8">
    <source>
        <dbReference type="SAM" id="MobiDB-lite"/>
    </source>
</evidence>
<proteinExistence type="predicted"/>
<feature type="region of interest" description="Disordered" evidence="8">
    <location>
        <begin position="1"/>
        <end position="23"/>
    </location>
</feature>
<dbReference type="InterPro" id="IPR051536">
    <property type="entry name" value="UDG_Type-4/5"/>
</dbReference>
<dbReference type="SMART" id="SM00987">
    <property type="entry name" value="UreE_C"/>
    <property type="match status" value="1"/>
</dbReference>
<dbReference type="Gene3D" id="3.40.470.10">
    <property type="entry name" value="Uracil-DNA glycosylase-like domain"/>
    <property type="match status" value="1"/>
</dbReference>
<sequence length="219" mass="23672">MTDADRGTDGSRASAEPSVPDPESAFVVEEGCSRCPDLVACRNRISWGNGPRDASVVVVGEAPGAGNPDAEAWRGGNYTGMAYTTRHSGGRVRRLLADAGHPDVYYTNAVKCFPCDGEGSNREPTERERANCRPHLETELDAIAPEVVVSTGKHATATMLAFEGCEVDGFLDSVLEPVDLDAFDATLLPLLHPSYQEVWLSRLGYSESEYVDEIRARLP</sequence>
<reference evidence="10 11" key="1">
    <citation type="submission" date="2022-06" db="EMBL/GenBank/DDBJ databases">
        <title>Halogeometricum sp. a new haloarchaeum isolate from saline soil.</title>
        <authorList>
            <person name="Strakova D."/>
            <person name="Galisteo C."/>
            <person name="Sanchez-Porro C."/>
            <person name="Ventosa A."/>
        </authorList>
    </citation>
    <scope>NUCLEOTIDE SEQUENCE [LARGE SCALE GENOMIC DNA]</scope>
    <source>
        <strain evidence="11">S3BR25-2</strain>
    </source>
</reference>
<keyword evidence="4" id="KW-0378">Hydrolase</keyword>
<evidence type="ECO:0000256" key="2">
    <source>
        <dbReference type="ARBA" id="ARBA00022723"/>
    </source>
</evidence>
<keyword evidence="7" id="KW-0234">DNA repair</keyword>
<keyword evidence="1" id="KW-0004">4Fe-4S</keyword>
<comment type="caution">
    <text evidence="10">The sequence shown here is derived from an EMBL/GenBank/DDBJ whole genome shotgun (WGS) entry which is preliminary data.</text>
</comment>
<feature type="domain" description="Uracil-DNA glycosylase-like" evidence="9">
    <location>
        <begin position="47"/>
        <end position="215"/>
    </location>
</feature>
<dbReference type="EMBL" id="JAMQOQ010000005">
    <property type="protein sequence ID" value="MDS0295819.1"/>
    <property type="molecule type" value="Genomic_DNA"/>
</dbReference>
<evidence type="ECO:0000256" key="6">
    <source>
        <dbReference type="ARBA" id="ARBA00023014"/>
    </source>
</evidence>
<evidence type="ECO:0000256" key="3">
    <source>
        <dbReference type="ARBA" id="ARBA00022763"/>
    </source>
</evidence>
<dbReference type="Proteomes" id="UP001254813">
    <property type="component" value="Unassembled WGS sequence"/>
</dbReference>
<evidence type="ECO:0000256" key="5">
    <source>
        <dbReference type="ARBA" id="ARBA00023004"/>
    </source>
</evidence>
<dbReference type="Pfam" id="PF03167">
    <property type="entry name" value="UDG"/>
    <property type="match status" value="1"/>
</dbReference>
<dbReference type="SUPFAM" id="SSF52141">
    <property type="entry name" value="Uracil-DNA glycosylase-like"/>
    <property type="match status" value="1"/>
</dbReference>
<dbReference type="InterPro" id="IPR005122">
    <property type="entry name" value="Uracil-DNA_glycosylase-like"/>
</dbReference>
<keyword evidence="6" id="KW-0411">Iron-sulfur</keyword>
<evidence type="ECO:0000256" key="7">
    <source>
        <dbReference type="ARBA" id="ARBA00023204"/>
    </source>
</evidence>
<dbReference type="PANTHER" id="PTHR33693">
    <property type="entry name" value="TYPE-5 URACIL-DNA GLYCOSYLASE"/>
    <property type="match status" value="1"/>
</dbReference>
<evidence type="ECO:0000256" key="4">
    <source>
        <dbReference type="ARBA" id="ARBA00022801"/>
    </source>
</evidence>
<accession>A0ABU2G693</accession>
<keyword evidence="5" id="KW-0408">Iron</keyword>